<keyword evidence="3" id="KW-1185">Reference proteome</keyword>
<feature type="compositionally biased region" description="Basic and acidic residues" evidence="1">
    <location>
        <begin position="149"/>
        <end position="167"/>
    </location>
</feature>
<evidence type="ECO:0000313" key="3">
    <source>
        <dbReference type="Proteomes" id="UP000265618"/>
    </source>
</evidence>
<dbReference type="EMBL" id="BDIP01001518">
    <property type="protein sequence ID" value="GIQ84564.1"/>
    <property type="molecule type" value="Genomic_DNA"/>
</dbReference>
<name>A0A9K3CWG5_9EUKA</name>
<evidence type="ECO:0000256" key="1">
    <source>
        <dbReference type="SAM" id="MobiDB-lite"/>
    </source>
</evidence>
<comment type="caution">
    <text evidence="2">The sequence shown here is derived from an EMBL/GenBank/DDBJ whole genome shotgun (WGS) entry which is preliminary data.</text>
</comment>
<accession>A0A9K3CWG5</accession>
<dbReference type="AlphaFoldDB" id="A0A9K3CWG5"/>
<protein>
    <submittedName>
        <fullName evidence="2">Uncharacterized protein</fullName>
    </submittedName>
</protein>
<organism evidence="2 3">
    <name type="scientific">Kipferlia bialata</name>
    <dbReference type="NCBI Taxonomy" id="797122"/>
    <lineage>
        <taxon>Eukaryota</taxon>
        <taxon>Metamonada</taxon>
        <taxon>Carpediemonas-like organisms</taxon>
        <taxon>Kipferlia</taxon>
    </lineage>
</organism>
<feature type="non-terminal residue" evidence="2">
    <location>
        <position position="1"/>
    </location>
</feature>
<evidence type="ECO:0000313" key="2">
    <source>
        <dbReference type="EMBL" id="GIQ84564.1"/>
    </source>
</evidence>
<sequence>VSDLRESLAEATELCRELQARLQMSEQMREEATLSIQELRAQLQAVSDDVVAAARGSVSAETDRLDRLQELVNEQQAKVEREREASEQRCAQLEASQASERRGWADRLEKLEAELRSTQREVLRLTQPPARPVSTHGSPMPLQMPRHPGHTDTPEHGMHLSDAHFSG</sequence>
<feature type="region of interest" description="Disordered" evidence="1">
    <location>
        <begin position="127"/>
        <end position="167"/>
    </location>
</feature>
<dbReference type="Proteomes" id="UP000265618">
    <property type="component" value="Unassembled WGS sequence"/>
</dbReference>
<reference evidence="2 3" key="1">
    <citation type="journal article" date="2018" name="PLoS ONE">
        <title>The draft genome of Kipferlia bialata reveals reductive genome evolution in fornicate parasites.</title>
        <authorList>
            <person name="Tanifuji G."/>
            <person name="Takabayashi S."/>
            <person name="Kume K."/>
            <person name="Takagi M."/>
            <person name="Nakayama T."/>
            <person name="Kamikawa R."/>
            <person name="Inagaki Y."/>
            <person name="Hashimoto T."/>
        </authorList>
    </citation>
    <scope>NUCLEOTIDE SEQUENCE [LARGE SCALE GENOMIC DNA]</scope>
    <source>
        <strain evidence="2">NY0173</strain>
    </source>
</reference>
<gene>
    <name evidence="2" type="ORF">KIPB_006083</name>
</gene>
<proteinExistence type="predicted"/>